<dbReference type="Pfam" id="PF02446">
    <property type="entry name" value="Glyco_hydro_77"/>
    <property type="match status" value="1"/>
</dbReference>
<dbReference type="InterPro" id="IPR017853">
    <property type="entry name" value="GH"/>
</dbReference>
<dbReference type="EC" id="2.4.1.25" evidence="3 10"/>
<evidence type="ECO:0000256" key="10">
    <source>
        <dbReference type="RuleBase" id="RU361207"/>
    </source>
</evidence>
<dbReference type="RefSeq" id="WP_112115655.1">
    <property type="nucleotide sequence ID" value="NZ_PRKZ01000005.1"/>
</dbReference>
<evidence type="ECO:0000313" key="12">
    <source>
        <dbReference type="Proteomes" id="UP000251634"/>
    </source>
</evidence>
<evidence type="ECO:0000256" key="4">
    <source>
        <dbReference type="ARBA" id="ARBA00020295"/>
    </source>
</evidence>
<dbReference type="SUPFAM" id="SSF51445">
    <property type="entry name" value="(Trans)glycosidases"/>
    <property type="match status" value="1"/>
</dbReference>
<accession>A0A329TJ83</accession>
<dbReference type="GO" id="GO:0005975">
    <property type="term" value="P:carbohydrate metabolic process"/>
    <property type="evidence" value="ECO:0007669"/>
    <property type="project" value="InterPro"/>
</dbReference>
<evidence type="ECO:0000256" key="9">
    <source>
        <dbReference type="ARBA" id="ARBA00031501"/>
    </source>
</evidence>
<evidence type="ECO:0000256" key="2">
    <source>
        <dbReference type="ARBA" id="ARBA00005684"/>
    </source>
</evidence>
<evidence type="ECO:0000256" key="5">
    <source>
        <dbReference type="ARBA" id="ARBA00022676"/>
    </source>
</evidence>
<evidence type="ECO:0000256" key="3">
    <source>
        <dbReference type="ARBA" id="ARBA00012560"/>
    </source>
</evidence>
<dbReference type="PANTHER" id="PTHR32438:SF5">
    <property type="entry name" value="4-ALPHA-GLUCANOTRANSFERASE DPE1, CHLOROPLASTIC_AMYLOPLASTIC"/>
    <property type="match status" value="1"/>
</dbReference>
<dbReference type="NCBIfam" id="TIGR00217">
    <property type="entry name" value="malQ"/>
    <property type="match status" value="1"/>
</dbReference>
<comment type="similarity">
    <text evidence="2 10">Belongs to the disproportionating enzyme family.</text>
</comment>
<evidence type="ECO:0000256" key="8">
    <source>
        <dbReference type="ARBA" id="ARBA00031423"/>
    </source>
</evidence>
<dbReference type="AlphaFoldDB" id="A0A329TJ83"/>
<evidence type="ECO:0000256" key="1">
    <source>
        <dbReference type="ARBA" id="ARBA00000439"/>
    </source>
</evidence>
<dbReference type="Proteomes" id="UP000251634">
    <property type="component" value="Unassembled WGS sequence"/>
</dbReference>
<dbReference type="PANTHER" id="PTHR32438">
    <property type="entry name" value="4-ALPHA-GLUCANOTRANSFERASE DPE1, CHLOROPLASTIC/AMYLOPLASTIC"/>
    <property type="match status" value="1"/>
</dbReference>
<reference evidence="11 12" key="1">
    <citation type="submission" date="2018-02" db="EMBL/GenBank/DDBJ databases">
        <title>Complete genome sequencing of Faecalibacterium prausnitzii strains isolated from the human gut.</title>
        <authorList>
            <person name="Fitzgerald B.C."/>
            <person name="Shkoporov A.N."/>
            <person name="Ross P.R."/>
            <person name="Hill C."/>
        </authorList>
    </citation>
    <scope>NUCLEOTIDE SEQUENCE [LARGE SCALE GENOMIC DNA]</scope>
    <source>
        <strain evidence="11 12">APC942/8-14-2</strain>
    </source>
</reference>
<keyword evidence="5 10" id="KW-0328">Glycosyltransferase</keyword>
<gene>
    <name evidence="11" type="primary">malQ</name>
    <name evidence="11" type="ORF">C4N25_08125</name>
</gene>
<name>A0A329TJ83_9FIRM</name>
<dbReference type="Gene3D" id="3.20.20.80">
    <property type="entry name" value="Glycosidases"/>
    <property type="match status" value="1"/>
</dbReference>
<organism evidence="11 12">
    <name type="scientific">Faecalibacterium prausnitzii</name>
    <dbReference type="NCBI Taxonomy" id="853"/>
    <lineage>
        <taxon>Bacteria</taxon>
        <taxon>Bacillati</taxon>
        <taxon>Bacillota</taxon>
        <taxon>Clostridia</taxon>
        <taxon>Eubacteriales</taxon>
        <taxon>Oscillospiraceae</taxon>
        <taxon>Faecalibacterium</taxon>
    </lineage>
</organism>
<dbReference type="GO" id="GO:0004134">
    <property type="term" value="F:4-alpha-glucanotransferase activity"/>
    <property type="evidence" value="ECO:0007669"/>
    <property type="project" value="UniProtKB-EC"/>
</dbReference>
<comment type="catalytic activity">
    <reaction evidence="1 10">
        <text>Transfers a segment of a (1-&gt;4)-alpha-D-glucan to a new position in an acceptor, which may be glucose or a (1-&gt;4)-alpha-D-glucan.</text>
        <dbReference type="EC" id="2.4.1.25"/>
    </reaction>
</comment>
<sequence length="525" mass="58590">MRESGILMPVSSLPGPYGIGCFGKAALEFVDFLAEAGQTIWQILPLSPTGYGDSPYQSCSAFAGNPYFIDLDALKAEGLLTAAQLKAEEWGENPLEVDYGTLYTSRYKVLRTAYQAWREQCAGQHGCAFYYPDDYYAFTLANEAWLEDYALYMALKTEHQMKSWTDWPREYRTRDAGALARFRAAHEEEIGFWKFLQYKFSTQWKAVKDYANAKGVKILGDIPIYVSADSVDAWVGGPLFELDGEGRFARVAGCPPDYFSADGQLWGNPLYNWPYHKQTGYAWWVQRVRHALGIYDLLRIDHFRGFDTYWAIPAGSSTACNGKWEIGPRMDLFNALEAALGKLPIIAEDLGELVPSVRELLADSTFPGMKVLQFAFGGGDNEYLPHNHVKNCVVYPGTHDNTTLTDWWVNSATEKEKATAAAYLHLTPCKPTAKEVAAVKVDDARIALIRAALGSVADRAIIPMYDWLGLGAQAHLNTPGKLGGNWIWRAADGFAKTTLAKRVLEECEVYCRAELRSDSETLLAT</sequence>
<comment type="caution">
    <text evidence="11">The sequence shown here is derived from an EMBL/GenBank/DDBJ whole genome shotgun (WGS) entry which is preliminary data.</text>
</comment>
<evidence type="ECO:0000313" key="11">
    <source>
        <dbReference type="EMBL" id="RAW49462.1"/>
    </source>
</evidence>
<protein>
    <recommendedName>
        <fullName evidence="4 10">4-alpha-glucanotransferase</fullName>
        <ecNumber evidence="3 10">2.4.1.25</ecNumber>
    </recommendedName>
    <alternativeName>
        <fullName evidence="8 10">Amylomaltase</fullName>
    </alternativeName>
    <alternativeName>
        <fullName evidence="9 10">Disproportionating enzyme</fullName>
    </alternativeName>
</protein>
<dbReference type="NCBIfam" id="NF011080">
    <property type="entry name" value="PRK14508.1-3"/>
    <property type="match status" value="1"/>
</dbReference>
<dbReference type="InterPro" id="IPR003385">
    <property type="entry name" value="Glyco_hydro_77"/>
</dbReference>
<keyword evidence="7 10" id="KW-0119">Carbohydrate metabolism</keyword>
<proteinExistence type="inferred from homology"/>
<evidence type="ECO:0000256" key="6">
    <source>
        <dbReference type="ARBA" id="ARBA00022679"/>
    </source>
</evidence>
<evidence type="ECO:0000256" key="7">
    <source>
        <dbReference type="ARBA" id="ARBA00023277"/>
    </source>
</evidence>
<keyword evidence="6 10" id="KW-0808">Transferase</keyword>
<dbReference type="EMBL" id="PRKZ01000005">
    <property type="protein sequence ID" value="RAW49462.1"/>
    <property type="molecule type" value="Genomic_DNA"/>
</dbReference>